<name>A0A370I2J3_9NOCA</name>
<dbReference type="PANTHER" id="PTHR21624:SF1">
    <property type="entry name" value="ALKYLGLYCEROL MONOOXYGENASE"/>
    <property type="match status" value="1"/>
</dbReference>
<keyword evidence="3 7" id="KW-1133">Transmembrane helix</keyword>
<comment type="subcellular location">
    <subcellularLocation>
        <location evidence="1">Endomembrane system</location>
        <topology evidence="1">Multi-pass membrane protein</topology>
    </subcellularLocation>
</comment>
<dbReference type="Pfam" id="PF04116">
    <property type="entry name" value="FA_hydroxylase"/>
    <property type="match status" value="1"/>
</dbReference>
<evidence type="ECO:0000313" key="9">
    <source>
        <dbReference type="EMBL" id="RDI64959.1"/>
    </source>
</evidence>
<comment type="caution">
    <text evidence="9">The sequence shown here is derived from an EMBL/GenBank/DDBJ whole genome shotgun (WGS) entry which is preliminary data.</text>
</comment>
<dbReference type="PANTHER" id="PTHR21624">
    <property type="entry name" value="STEROL DESATURASE-RELATED PROTEIN"/>
    <property type="match status" value="1"/>
</dbReference>
<dbReference type="EMBL" id="QQBC01000007">
    <property type="protein sequence ID" value="RDI64959.1"/>
    <property type="molecule type" value="Genomic_DNA"/>
</dbReference>
<feature type="transmembrane region" description="Helical" evidence="7">
    <location>
        <begin position="55"/>
        <end position="81"/>
    </location>
</feature>
<feature type="domain" description="Fatty acid hydroxylase" evidence="8">
    <location>
        <begin position="96"/>
        <end position="229"/>
    </location>
</feature>
<evidence type="ECO:0000256" key="2">
    <source>
        <dbReference type="ARBA" id="ARBA00022692"/>
    </source>
</evidence>
<dbReference type="InterPro" id="IPR006694">
    <property type="entry name" value="Fatty_acid_hydroxylase"/>
</dbReference>
<dbReference type="GO" id="GO:0050479">
    <property type="term" value="F:glyceryl-ether monooxygenase activity"/>
    <property type="evidence" value="ECO:0007669"/>
    <property type="project" value="TreeGrafter"/>
</dbReference>
<dbReference type="GO" id="GO:0012505">
    <property type="term" value="C:endomembrane system"/>
    <property type="evidence" value="ECO:0007669"/>
    <property type="project" value="UniProtKB-SubCell"/>
</dbReference>
<dbReference type="SUPFAM" id="SSF51679">
    <property type="entry name" value="Bacterial luciferase-like"/>
    <property type="match status" value="1"/>
</dbReference>
<dbReference type="InterPro" id="IPR051689">
    <property type="entry name" value="Sterol_desaturase/TMEM195"/>
</dbReference>
<gene>
    <name evidence="9" type="ORF">DFR76_107337</name>
</gene>
<reference evidence="9 10" key="1">
    <citation type="submission" date="2018-07" db="EMBL/GenBank/DDBJ databases">
        <title>Genomic Encyclopedia of Type Strains, Phase IV (KMG-IV): sequencing the most valuable type-strain genomes for metagenomic binning, comparative biology and taxonomic classification.</title>
        <authorList>
            <person name="Goeker M."/>
        </authorList>
    </citation>
    <scope>NUCLEOTIDE SEQUENCE [LARGE SCALE GENOMIC DNA]</scope>
    <source>
        <strain evidence="9 10">DSM 44290</strain>
    </source>
</reference>
<evidence type="ECO:0000256" key="5">
    <source>
        <dbReference type="ARBA" id="ARBA00023098"/>
    </source>
</evidence>
<dbReference type="Proteomes" id="UP000254869">
    <property type="component" value="Unassembled WGS sequence"/>
</dbReference>
<protein>
    <submittedName>
        <fullName evidence="9">Sterol desaturase/sphingolipid hydroxylase (Fatty acid hydroxylase superfamily)</fullName>
    </submittedName>
</protein>
<dbReference type="RefSeq" id="WP_114755733.1">
    <property type="nucleotide sequence ID" value="NZ_QQBC01000007.1"/>
</dbReference>
<feature type="transmembrane region" description="Helical" evidence="7">
    <location>
        <begin position="149"/>
        <end position="171"/>
    </location>
</feature>
<proteinExistence type="predicted"/>
<accession>A0A370I2J3</accession>
<evidence type="ECO:0000256" key="6">
    <source>
        <dbReference type="ARBA" id="ARBA00023136"/>
    </source>
</evidence>
<evidence type="ECO:0000259" key="8">
    <source>
        <dbReference type="Pfam" id="PF04116"/>
    </source>
</evidence>
<evidence type="ECO:0000256" key="3">
    <source>
        <dbReference type="ARBA" id="ARBA00022989"/>
    </source>
</evidence>
<dbReference type="GO" id="GO:0005506">
    <property type="term" value="F:iron ion binding"/>
    <property type="evidence" value="ECO:0007669"/>
    <property type="project" value="InterPro"/>
</dbReference>
<dbReference type="AlphaFoldDB" id="A0A370I2J3"/>
<keyword evidence="5" id="KW-0443">Lipid metabolism</keyword>
<evidence type="ECO:0000256" key="4">
    <source>
        <dbReference type="ARBA" id="ARBA00023002"/>
    </source>
</evidence>
<keyword evidence="2 7" id="KW-0812">Transmembrane</keyword>
<dbReference type="GO" id="GO:0006643">
    <property type="term" value="P:membrane lipid metabolic process"/>
    <property type="evidence" value="ECO:0007669"/>
    <property type="project" value="TreeGrafter"/>
</dbReference>
<evidence type="ECO:0000256" key="1">
    <source>
        <dbReference type="ARBA" id="ARBA00004127"/>
    </source>
</evidence>
<dbReference type="GO" id="GO:0016020">
    <property type="term" value="C:membrane"/>
    <property type="evidence" value="ECO:0007669"/>
    <property type="project" value="GOC"/>
</dbReference>
<sequence>MLVEFLRHSTTAAVGAVPIYLMFVAIEAIAVRLIDPGPNNRRGKGYGLVDTIDSLALGIGSGIIHGVTQIGPLLWGLSALYVLTPLRMPASQWWSWVLLVIGFDLLYYLRHRASHRIRLLWAGHQVHHSSRHFNLAVALRRKWAPPWQLAFNIPLVLLGFSPAMIGVAATIDLTYQFFLHTETVGRLPRWFSYVFNTPSHHRVHHGSDPDYLDRNYGAILITWDRLFGTFVPETHPATYGLAHDIDSANPLVIGLSGYRDILRDLRDSHTLRERLGCVFSPPG</sequence>
<keyword evidence="10" id="KW-1185">Reference proteome</keyword>
<dbReference type="GO" id="GO:0008610">
    <property type="term" value="P:lipid biosynthetic process"/>
    <property type="evidence" value="ECO:0007669"/>
    <property type="project" value="InterPro"/>
</dbReference>
<evidence type="ECO:0000313" key="10">
    <source>
        <dbReference type="Proteomes" id="UP000254869"/>
    </source>
</evidence>
<keyword evidence="6 7" id="KW-0472">Membrane</keyword>
<feature type="transmembrane region" description="Helical" evidence="7">
    <location>
        <begin position="12"/>
        <end position="34"/>
    </location>
</feature>
<feature type="transmembrane region" description="Helical" evidence="7">
    <location>
        <begin position="93"/>
        <end position="109"/>
    </location>
</feature>
<organism evidence="9 10">
    <name type="scientific">Nocardia pseudobrasiliensis</name>
    <dbReference type="NCBI Taxonomy" id="45979"/>
    <lineage>
        <taxon>Bacteria</taxon>
        <taxon>Bacillati</taxon>
        <taxon>Actinomycetota</taxon>
        <taxon>Actinomycetes</taxon>
        <taxon>Mycobacteriales</taxon>
        <taxon>Nocardiaceae</taxon>
        <taxon>Nocardia</taxon>
    </lineage>
</organism>
<dbReference type="InterPro" id="IPR036661">
    <property type="entry name" value="Luciferase-like_sf"/>
</dbReference>
<dbReference type="STRING" id="1210086.GCA_001613105_03337"/>
<evidence type="ECO:0000256" key="7">
    <source>
        <dbReference type="SAM" id="Phobius"/>
    </source>
</evidence>
<keyword evidence="4" id="KW-0560">Oxidoreductase</keyword>